<dbReference type="PANTHER" id="PTHR47487">
    <property type="entry name" value="OS06G0651300 PROTEIN-RELATED"/>
    <property type="match status" value="1"/>
</dbReference>
<dbReference type="InterPro" id="IPR036236">
    <property type="entry name" value="Znf_C2H2_sf"/>
</dbReference>
<dbReference type="AlphaFoldDB" id="A0AAD5GWD7"/>
<dbReference type="SMART" id="SM00355">
    <property type="entry name" value="ZnF_C2H2"/>
    <property type="match status" value="2"/>
</dbReference>
<dbReference type="InterPro" id="IPR003604">
    <property type="entry name" value="Matrin/U1-like-C_Znf_C2H2"/>
</dbReference>
<feature type="domain" description="C2H2-type" evidence="1">
    <location>
        <begin position="51"/>
        <end position="73"/>
    </location>
</feature>
<accession>A0AAD5GWD7</accession>
<keyword evidence="3" id="KW-1185">Reference proteome</keyword>
<proteinExistence type="predicted"/>
<dbReference type="EMBL" id="JAMZMK010000018">
    <property type="protein sequence ID" value="KAI7758187.1"/>
    <property type="molecule type" value="Genomic_DNA"/>
</dbReference>
<evidence type="ECO:0000259" key="1">
    <source>
        <dbReference type="PROSITE" id="PS00028"/>
    </source>
</evidence>
<organism evidence="2 3">
    <name type="scientific">Ambrosia artemisiifolia</name>
    <name type="common">Common ragweed</name>
    <dbReference type="NCBI Taxonomy" id="4212"/>
    <lineage>
        <taxon>Eukaryota</taxon>
        <taxon>Viridiplantae</taxon>
        <taxon>Streptophyta</taxon>
        <taxon>Embryophyta</taxon>
        <taxon>Tracheophyta</taxon>
        <taxon>Spermatophyta</taxon>
        <taxon>Magnoliopsida</taxon>
        <taxon>eudicotyledons</taxon>
        <taxon>Gunneridae</taxon>
        <taxon>Pentapetalae</taxon>
        <taxon>asterids</taxon>
        <taxon>campanulids</taxon>
        <taxon>Asterales</taxon>
        <taxon>Asteraceae</taxon>
        <taxon>Asteroideae</taxon>
        <taxon>Heliantheae alliance</taxon>
        <taxon>Heliantheae</taxon>
        <taxon>Ambrosia</taxon>
    </lineage>
</organism>
<dbReference type="PROSITE" id="PS00028">
    <property type="entry name" value="ZINC_FINGER_C2H2_1"/>
    <property type="match status" value="1"/>
</dbReference>
<reference evidence="2" key="1">
    <citation type="submission" date="2022-06" db="EMBL/GenBank/DDBJ databases">
        <title>Uncovering the hologenomic basis of an extraordinary plant invasion.</title>
        <authorList>
            <person name="Bieker V.C."/>
            <person name="Martin M.D."/>
            <person name="Gilbert T."/>
            <person name="Hodgins K."/>
            <person name="Battlay P."/>
            <person name="Petersen B."/>
            <person name="Wilson J."/>
        </authorList>
    </citation>
    <scope>NUCLEOTIDE SEQUENCE</scope>
    <source>
        <strain evidence="2">AA19_3_7</strain>
        <tissue evidence="2">Leaf</tissue>
    </source>
</reference>
<protein>
    <recommendedName>
        <fullName evidence="1">C2H2-type domain-containing protein</fullName>
    </recommendedName>
</protein>
<dbReference type="GO" id="GO:0003676">
    <property type="term" value="F:nucleic acid binding"/>
    <property type="evidence" value="ECO:0007669"/>
    <property type="project" value="InterPro"/>
</dbReference>
<dbReference type="Gene3D" id="3.30.160.60">
    <property type="entry name" value="Classic Zinc Finger"/>
    <property type="match status" value="2"/>
</dbReference>
<dbReference type="InterPro" id="IPR013087">
    <property type="entry name" value="Znf_C2H2_type"/>
</dbReference>
<evidence type="ECO:0000313" key="2">
    <source>
        <dbReference type="EMBL" id="KAI7758187.1"/>
    </source>
</evidence>
<sequence length="87" mass="9596">MLANGAVLHEVNSCQVCDVKCLDNAQYVEHCNGKKHRSKVAHALGQDVFYCDVCNIQCTSQDNLNAHLDGKKHMKVLKAHGFVNVMG</sequence>
<dbReference type="SUPFAM" id="SSF57667">
    <property type="entry name" value="beta-beta-alpha zinc fingers"/>
    <property type="match status" value="2"/>
</dbReference>
<dbReference type="PANTHER" id="PTHR47487:SF8">
    <property type="entry name" value="OS08G0270900 PROTEIN"/>
    <property type="match status" value="1"/>
</dbReference>
<gene>
    <name evidence="2" type="ORF">M8C21_006516</name>
</gene>
<dbReference type="GO" id="GO:0008270">
    <property type="term" value="F:zinc ion binding"/>
    <property type="evidence" value="ECO:0007669"/>
    <property type="project" value="InterPro"/>
</dbReference>
<dbReference type="Proteomes" id="UP001206925">
    <property type="component" value="Unassembled WGS sequence"/>
</dbReference>
<dbReference type="SMART" id="SM00451">
    <property type="entry name" value="ZnF_U1"/>
    <property type="match status" value="2"/>
</dbReference>
<evidence type="ECO:0000313" key="3">
    <source>
        <dbReference type="Proteomes" id="UP001206925"/>
    </source>
</evidence>
<dbReference type="Pfam" id="PF12874">
    <property type="entry name" value="zf-met"/>
    <property type="match status" value="2"/>
</dbReference>
<name>A0AAD5GWD7_AMBAR</name>
<comment type="caution">
    <text evidence="2">The sequence shown here is derived from an EMBL/GenBank/DDBJ whole genome shotgun (WGS) entry which is preliminary data.</text>
</comment>